<dbReference type="Pfam" id="PF00005">
    <property type="entry name" value="ABC_tran"/>
    <property type="match status" value="1"/>
</dbReference>
<keyword evidence="5 8" id="KW-0067">ATP-binding</keyword>
<dbReference type="InterPro" id="IPR015855">
    <property type="entry name" value="ABC_transpr_MalK-like"/>
</dbReference>
<sequence>MATIQFKNVDKIYSGNAHIVKKFNLYIEDGEFVVFLGPSGCGKSTTLRMLSGLEEISAGEILIGDSVVNDLSPKERNIAMVFQSYALYPHMTVFDNIGFSLKMEGQSKEAINKQVRVVADMLQLTPLLKRKPRALSGGQRQRVAMGRAMVRTPEVFLFDEPLSNLDAKLRNVMRSEIKQLHRKHKKTTVYVTHDQIEAMTLADKVVILRDGLIEQVGTPKEIYHYPVNEFVAGFIGSPTMNMVPVNLECDDDEIRILLNNQVFDVRKNNVGNTSGKGKLGIRPSDISLKKTSTSMSVKIDVETSELLGTTKLVYGRLNGIDITIELDSSADITVGERVEMYIDNSRLHIFDEQGVNISIG</sequence>
<evidence type="ECO:0000256" key="1">
    <source>
        <dbReference type="ARBA" id="ARBA00022448"/>
    </source>
</evidence>
<dbReference type="InterPro" id="IPR047641">
    <property type="entry name" value="ABC_transpr_MalK/UgpC-like"/>
</dbReference>
<keyword evidence="3" id="KW-0762">Sugar transport</keyword>
<dbReference type="PROSITE" id="PS50893">
    <property type="entry name" value="ABC_TRANSPORTER_2"/>
    <property type="match status" value="1"/>
</dbReference>
<dbReference type="FunFam" id="3.40.50.300:FF:000042">
    <property type="entry name" value="Maltose/maltodextrin ABC transporter, ATP-binding protein"/>
    <property type="match status" value="1"/>
</dbReference>
<dbReference type="SUPFAM" id="SSF52540">
    <property type="entry name" value="P-loop containing nucleoside triphosphate hydrolases"/>
    <property type="match status" value="1"/>
</dbReference>
<accession>A0AAU8BE25</accession>
<proteinExistence type="predicted"/>
<evidence type="ECO:0000313" key="8">
    <source>
        <dbReference type="EMBL" id="XCD14910.1"/>
    </source>
</evidence>
<dbReference type="CDD" id="cd03301">
    <property type="entry name" value="ABC_MalK_N"/>
    <property type="match status" value="1"/>
</dbReference>
<dbReference type="GO" id="GO:1990060">
    <property type="term" value="C:maltose transport complex"/>
    <property type="evidence" value="ECO:0007669"/>
    <property type="project" value="TreeGrafter"/>
</dbReference>
<keyword evidence="6" id="KW-0472">Membrane</keyword>
<dbReference type="PANTHER" id="PTHR43875:SF3">
    <property type="entry name" value="MALTOSE_MALTODEXTRIN IMPORT ATP-BINDING PROTEIN MALK"/>
    <property type="match status" value="1"/>
</dbReference>
<dbReference type="KEGG" id="vck:PG915_09885"/>
<dbReference type="InterPro" id="IPR027417">
    <property type="entry name" value="P-loop_NTPase"/>
</dbReference>
<evidence type="ECO:0000259" key="7">
    <source>
        <dbReference type="PROSITE" id="PS50893"/>
    </source>
</evidence>
<dbReference type="InterPro" id="IPR003593">
    <property type="entry name" value="AAA+_ATPase"/>
</dbReference>
<dbReference type="GO" id="GO:0055052">
    <property type="term" value="C:ATP-binding cassette (ABC) transporter complex, substrate-binding subunit-containing"/>
    <property type="evidence" value="ECO:0007669"/>
    <property type="project" value="TreeGrafter"/>
</dbReference>
<feature type="domain" description="ABC transporter" evidence="7">
    <location>
        <begin position="4"/>
        <end position="235"/>
    </location>
</feature>
<gene>
    <name evidence="8" type="ORF">PG915_09885</name>
</gene>
<dbReference type="EMBL" id="CP115920">
    <property type="protein sequence ID" value="XCD14910.1"/>
    <property type="molecule type" value="Genomic_DNA"/>
</dbReference>
<evidence type="ECO:0000256" key="5">
    <source>
        <dbReference type="ARBA" id="ARBA00022840"/>
    </source>
</evidence>
<dbReference type="SUPFAM" id="SSF50331">
    <property type="entry name" value="MOP-like"/>
    <property type="match status" value="1"/>
</dbReference>
<reference evidence="8" key="1">
    <citation type="submission" date="2023-01" db="EMBL/GenBank/DDBJ databases">
        <title>Vibrio sp. CB1-14 genome sequencing.</title>
        <authorList>
            <person name="Otstavnykh N."/>
            <person name="Isaeva M."/>
            <person name="Meleshko D."/>
        </authorList>
    </citation>
    <scope>NUCLEOTIDE SEQUENCE</scope>
    <source>
        <strain evidence="8">CB1-14</strain>
    </source>
</reference>
<evidence type="ECO:0000256" key="4">
    <source>
        <dbReference type="ARBA" id="ARBA00022741"/>
    </source>
</evidence>
<dbReference type="NCBIfam" id="NF008653">
    <property type="entry name" value="PRK11650.1"/>
    <property type="match status" value="1"/>
</dbReference>
<dbReference type="InterPro" id="IPR017871">
    <property type="entry name" value="ABC_transporter-like_CS"/>
</dbReference>
<dbReference type="PROSITE" id="PS00211">
    <property type="entry name" value="ABC_TRANSPORTER_1"/>
    <property type="match status" value="1"/>
</dbReference>
<dbReference type="InterPro" id="IPR008995">
    <property type="entry name" value="Mo/tungstate-bd_C_term_dom"/>
</dbReference>
<dbReference type="PANTHER" id="PTHR43875">
    <property type="entry name" value="MALTODEXTRIN IMPORT ATP-BINDING PROTEIN MSMX"/>
    <property type="match status" value="1"/>
</dbReference>
<name>A0AAU8BE25_9VIBR</name>
<evidence type="ECO:0000256" key="3">
    <source>
        <dbReference type="ARBA" id="ARBA00022597"/>
    </source>
</evidence>
<dbReference type="InterPro" id="IPR003439">
    <property type="entry name" value="ABC_transporter-like_ATP-bd"/>
</dbReference>
<keyword evidence="4" id="KW-0547">Nucleotide-binding</keyword>
<protein>
    <submittedName>
        <fullName evidence="8">ABC transporter ATP-binding protein</fullName>
    </submittedName>
</protein>
<keyword evidence="2" id="KW-1003">Cell membrane</keyword>
<evidence type="ECO:0000256" key="6">
    <source>
        <dbReference type="ARBA" id="ARBA00023136"/>
    </source>
</evidence>
<dbReference type="GO" id="GO:0005524">
    <property type="term" value="F:ATP binding"/>
    <property type="evidence" value="ECO:0007669"/>
    <property type="project" value="UniProtKB-KW"/>
</dbReference>
<dbReference type="Pfam" id="PF08402">
    <property type="entry name" value="TOBE_2"/>
    <property type="match status" value="1"/>
</dbReference>
<dbReference type="GO" id="GO:0016887">
    <property type="term" value="F:ATP hydrolysis activity"/>
    <property type="evidence" value="ECO:0007669"/>
    <property type="project" value="InterPro"/>
</dbReference>
<dbReference type="Gene3D" id="2.40.50.100">
    <property type="match status" value="1"/>
</dbReference>
<dbReference type="Gene3D" id="2.40.50.140">
    <property type="entry name" value="Nucleic acid-binding proteins"/>
    <property type="match status" value="1"/>
</dbReference>
<dbReference type="Gene3D" id="3.40.50.300">
    <property type="entry name" value="P-loop containing nucleotide triphosphate hydrolases"/>
    <property type="match status" value="1"/>
</dbReference>
<dbReference type="RefSeq" id="WP_353496377.1">
    <property type="nucleotide sequence ID" value="NZ_CP115920.1"/>
</dbReference>
<organism evidence="8">
    <name type="scientific">Vibrio chaetopteri</name>
    <dbReference type="NCBI Taxonomy" id="3016528"/>
    <lineage>
        <taxon>Bacteria</taxon>
        <taxon>Pseudomonadati</taxon>
        <taxon>Pseudomonadota</taxon>
        <taxon>Gammaproteobacteria</taxon>
        <taxon>Vibrionales</taxon>
        <taxon>Vibrionaceae</taxon>
        <taxon>Vibrio</taxon>
    </lineage>
</organism>
<dbReference type="SMART" id="SM00382">
    <property type="entry name" value="AAA"/>
    <property type="match status" value="1"/>
</dbReference>
<keyword evidence="1" id="KW-0813">Transport</keyword>
<dbReference type="InterPro" id="IPR012340">
    <property type="entry name" value="NA-bd_OB-fold"/>
</dbReference>
<evidence type="ECO:0000256" key="2">
    <source>
        <dbReference type="ARBA" id="ARBA00022475"/>
    </source>
</evidence>
<dbReference type="InterPro" id="IPR013611">
    <property type="entry name" value="Transp-assoc_OB_typ2"/>
</dbReference>
<dbReference type="GO" id="GO:0015423">
    <property type="term" value="F:ABC-type maltose transporter activity"/>
    <property type="evidence" value="ECO:0007669"/>
    <property type="project" value="TreeGrafter"/>
</dbReference>
<dbReference type="AlphaFoldDB" id="A0AAU8BE25"/>